<evidence type="ECO:0008006" key="3">
    <source>
        <dbReference type="Google" id="ProtNLM"/>
    </source>
</evidence>
<protein>
    <recommendedName>
        <fullName evidence="3">Ribosomal protein L7/L12 C-terminal domain-containing protein</fullName>
    </recommendedName>
</protein>
<dbReference type="Proteomes" id="UP000315215">
    <property type="component" value="Chromosome"/>
</dbReference>
<sequence length="97" mass="11270">MEYVLISICLLVAIVVFSIWTKMEKLEARMKGMQTTIDQIANHLDIPENPINDELRKLIKEGKDIKAVKKAREMLGLSLLEGKEYIDKLKMELIIRR</sequence>
<keyword evidence="2" id="KW-1185">Reference proteome</keyword>
<gene>
    <name evidence="1" type="ORF">FN924_15790</name>
</gene>
<accession>A0A516KJE2</accession>
<name>A0A516KJE2_9BACI</name>
<proteinExistence type="predicted"/>
<dbReference type="EMBL" id="CP041666">
    <property type="protein sequence ID" value="QDP41506.1"/>
    <property type="molecule type" value="Genomic_DNA"/>
</dbReference>
<evidence type="ECO:0000313" key="1">
    <source>
        <dbReference type="EMBL" id="QDP41506.1"/>
    </source>
</evidence>
<dbReference type="AlphaFoldDB" id="A0A516KJE2"/>
<dbReference type="KEGG" id="aqt:FN924_15790"/>
<dbReference type="NCBIfam" id="NF005269">
    <property type="entry name" value="PRK06771.1"/>
    <property type="match status" value="1"/>
</dbReference>
<evidence type="ECO:0000313" key="2">
    <source>
        <dbReference type="Proteomes" id="UP000315215"/>
    </source>
</evidence>
<dbReference type="RefSeq" id="WP_143896118.1">
    <property type="nucleotide sequence ID" value="NZ_CP041666.1"/>
</dbReference>
<reference evidence="1 2" key="1">
    <citation type="submission" date="2019-07" db="EMBL/GenBank/DDBJ databases">
        <authorList>
            <person name="Li J."/>
        </authorList>
    </citation>
    <scope>NUCLEOTIDE SEQUENCE [LARGE SCALE GENOMIC DNA]</scope>
    <source>
        <strain evidence="1 2">TKL69</strain>
    </source>
</reference>
<dbReference type="OrthoDB" id="2649700at2"/>
<organism evidence="1 2">
    <name type="scientific">Radiobacillus deserti</name>
    <dbReference type="NCBI Taxonomy" id="2594883"/>
    <lineage>
        <taxon>Bacteria</taxon>
        <taxon>Bacillati</taxon>
        <taxon>Bacillota</taxon>
        <taxon>Bacilli</taxon>
        <taxon>Bacillales</taxon>
        <taxon>Bacillaceae</taxon>
        <taxon>Radiobacillus</taxon>
    </lineage>
</organism>